<protein>
    <submittedName>
        <fullName evidence="3">Uncharacterized protein</fullName>
    </submittedName>
</protein>
<comment type="caution">
    <text evidence="3">The sequence shown here is derived from an EMBL/GenBank/DDBJ whole genome shotgun (WGS) entry which is preliminary data.</text>
</comment>
<accession>A0A2V3IKI8</accession>
<evidence type="ECO:0000313" key="3">
    <source>
        <dbReference type="EMBL" id="PXF42616.1"/>
    </source>
</evidence>
<feature type="signal peptide" evidence="2">
    <location>
        <begin position="1"/>
        <end position="26"/>
    </location>
</feature>
<evidence type="ECO:0000256" key="1">
    <source>
        <dbReference type="SAM" id="Phobius"/>
    </source>
</evidence>
<dbReference type="AlphaFoldDB" id="A0A2V3IKI8"/>
<keyword evidence="1" id="KW-1133">Transmembrane helix</keyword>
<keyword evidence="1" id="KW-0812">Transmembrane</keyword>
<name>A0A2V3IKI8_9FLOR</name>
<feature type="chain" id="PRO_5015869376" evidence="2">
    <location>
        <begin position="27"/>
        <end position="507"/>
    </location>
</feature>
<keyword evidence="2" id="KW-0732">Signal</keyword>
<sequence length="507" mass="57025">MTPFSFLHSLFIPLIALHLLTAPAQASLKQPFDNTQLPRLAPFLNRTHALSSVSPLSKALSSTVQHSYHHALHNTLSSILATIDKRVLQQHALACNIRAQTWITQSIDASKILQILDPHRECQSSIDVKAAIASSELHPSLIQHPIRILHSAAQQLQQAAQQSLPSVITLNNLTLFNKFYPLSGWTHMEDGQMCRLENAIAYRINSTLYIQKSLTNHPINAFVPDFERAYISEFIDHSYKTLPIVHPRWNDSVLQSASTILQTAQGKADFTSVPMTPSENPALTNAIRHNQVVIDLASDAIVPSNIAVLALPMVMTLIPVAFVAELSTFPTFLYVVFTDLFSVLPFVIKGFELFHSSEVRSKEMIAYYVGSRTDGKIELWVAQCTGEEGFRKVGIAFLIIALCVTTLGMALEIFAWERMKVRSQRPQQQQQHAHQGPFGALLQDTGFLAHREFEQSHYDEFEMRGLGARMRRRRTVQPLSMQRDTVAYEYIVGASDDQSTDLRHDFY</sequence>
<keyword evidence="1" id="KW-0472">Membrane</keyword>
<evidence type="ECO:0000313" key="4">
    <source>
        <dbReference type="Proteomes" id="UP000247409"/>
    </source>
</evidence>
<feature type="transmembrane region" description="Helical" evidence="1">
    <location>
        <begin position="306"/>
        <end position="324"/>
    </location>
</feature>
<organism evidence="3 4">
    <name type="scientific">Gracilariopsis chorda</name>
    <dbReference type="NCBI Taxonomy" id="448386"/>
    <lineage>
        <taxon>Eukaryota</taxon>
        <taxon>Rhodophyta</taxon>
        <taxon>Florideophyceae</taxon>
        <taxon>Rhodymeniophycidae</taxon>
        <taxon>Gracilariales</taxon>
        <taxon>Gracilariaceae</taxon>
        <taxon>Gracilariopsis</taxon>
    </lineage>
</organism>
<keyword evidence="4" id="KW-1185">Reference proteome</keyword>
<feature type="transmembrane region" description="Helical" evidence="1">
    <location>
        <begin position="395"/>
        <end position="416"/>
    </location>
</feature>
<dbReference type="EMBL" id="NBIV01000156">
    <property type="protein sequence ID" value="PXF42616.1"/>
    <property type="molecule type" value="Genomic_DNA"/>
</dbReference>
<reference evidence="3 4" key="1">
    <citation type="journal article" date="2018" name="Mol. Biol. Evol.">
        <title>Analysis of the draft genome of the red seaweed Gracilariopsis chorda provides insights into genome size evolution in Rhodophyta.</title>
        <authorList>
            <person name="Lee J."/>
            <person name="Yang E.C."/>
            <person name="Graf L."/>
            <person name="Yang J.H."/>
            <person name="Qiu H."/>
            <person name="Zel Zion U."/>
            <person name="Chan C.X."/>
            <person name="Stephens T.G."/>
            <person name="Weber A.P.M."/>
            <person name="Boo G.H."/>
            <person name="Boo S.M."/>
            <person name="Kim K.M."/>
            <person name="Shin Y."/>
            <person name="Jung M."/>
            <person name="Lee S.J."/>
            <person name="Yim H.S."/>
            <person name="Lee J.H."/>
            <person name="Bhattacharya D."/>
            <person name="Yoon H.S."/>
        </authorList>
    </citation>
    <scope>NUCLEOTIDE SEQUENCE [LARGE SCALE GENOMIC DNA]</scope>
    <source>
        <strain evidence="3 4">SKKU-2015</strain>
        <tissue evidence="3">Whole body</tissue>
    </source>
</reference>
<proteinExistence type="predicted"/>
<feature type="transmembrane region" description="Helical" evidence="1">
    <location>
        <begin position="331"/>
        <end position="348"/>
    </location>
</feature>
<dbReference type="Proteomes" id="UP000247409">
    <property type="component" value="Unassembled WGS sequence"/>
</dbReference>
<evidence type="ECO:0000256" key="2">
    <source>
        <dbReference type="SAM" id="SignalP"/>
    </source>
</evidence>
<gene>
    <name evidence="3" type="ORF">BWQ96_07666</name>
</gene>